<comment type="caution">
    <text evidence="1">The sequence shown here is derived from an EMBL/GenBank/DDBJ whole genome shotgun (WGS) entry which is preliminary data.</text>
</comment>
<protein>
    <submittedName>
        <fullName evidence="1">Uncharacterized protein</fullName>
    </submittedName>
</protein>
<dbReference type="AlphaFoldDB" id="A0A7Y8XZW4"/>
<accession>A0A7Y8XZW4</accession>
<dbReference type="Proteomes" id="UP000535020">
    <property type="component" value="Unassembled WGS sequence"/>
</dbReference>
<name>A0A7Y8XZW4_9FLAO</name>
<evidence type="ECO:0000313" key="2">
    <source>
        <dbReference type="Proteomes" id="UP000535020"/>
    </source>
</evidence>
<gene>
    <name evidence="1" type="ORF">HZF10_02955</name>
</gene>
<evidence type="ECO:0000313" key="1">
    <source>
        <dbReference type="EMBL" id="NYA69865.1"/>
    </source>
</evidence>
<dbReference type="EMBL" id="JACBJI010000001">
    <property type="protein sequence ID" value="NYA69865.1"/>
    <property type="molecule type" value="Genomic_DNA"/>
</dbReference>
<sequence>MDKIFDPVYRKEYMDGYIFGLNPFIDGDLSVCGEAFATGFYSGRHNYESKNGLVTNGIPRKILTNDILEDFMLSGVLGMSIDLDGYSEFQIRVIGKWYMSGVEKYDGTEFFPLAALLEEMEIEIL</sequence>
<keyword evidence="2" id="KW-1185">Reference proteome</keyword>
<dbReference type="RefSeq" id="WP_176004685.1">
    <property type="nucleotide sequence ID" value="NZ_JABWMI010000005.1"/>
</dbReference>
<proteinExistence type="predicted"/>
<organism evidence="1 2">
    <name type="scientific">Flavobacterium agri</name>
    <dbReference type="NCBI Taxonomy" id="2743471"/>
    <lineage>
        <taxon>Bacteria</taxon>
        <taxon>Pseudomonadati</taxon>
        <taxon>Bacteroidota</taxon>
        <taxon>Flavobacteriia</taxon>
        <taxon>Flavobacteriales</taxon>
        <taxon>Flavobacteriaceae</taxon>
        <taxon>Flavobacterium</taxon>
    </lineage>
</organism>
<reference evidence="1 2" key="1">
    <citation type="submission" date="2020-07" db="EMBL/GenBank/DDBJ databases">
        <authorList>
            <person name="Sun Q."/>
        </authorList>
    </citation>
    <scope>NUCLEOTIDE SEQUENCE [LARGE SCALE GENOMIC DNA]</scope>
    <source>
        <strain evidence="1 2">MAH-1</strain>
    </source>
</reference>